<protein>
    <submittedName>
        <fullName evidence="3">FAD-binding oxidoreductase</fullName>
    </submittedName>
</protein>
<dbReference type="RefSeq" id="WP_223004960.1">
    <property type="nucleotide sequence ID" value="NZ_JAHSQO010000005.1"/>
</dbReference>
<dbReference type="Gene3D" id="3.50.50.60">
    <property type="entry name" value="FAD/NAD(P)-binding domain"/>
    <property type="match status" value="1"/>
</dbReference>
<accession>A0ABS7RBL5</accession>
<name>A0ABS7RBL5_9HYPH</name>
<dbReference type="Gene3D" id="3.30.9.10">
    <property type="entry name" value="D-Amino Acid Oxidase, subunit A, domain 2"/>
    <property type="match status" value="1"/>
</dbReference>
<evidence type="ECO:0000259" key="2">
    <source>
        <dbReference type="Pfam" id="PF01266"/>
    </source>
</evidence>
<evidence type="ECO:0000313" key="3">
    <source>
        <dbReference type="EMBL" id="MBY8918329.1"/>
    </source>
</evidence>
<proteinExistence type="predicted"/>
<dbReference type="EMBL" id="JAHSQO010000005">
    <property type="protein sequence ID" value="MBY8918329.1"/>
    <property type="molecule type" value="Genomic_DNA"/>
</dbReference>
<organism evidence="3 4">
    <name type="scientific">Nitratireductor rhodophyticola</name>
    <dbReference type="NCBI Taxonomy" id="2854036"/>
    <lineage>
        <taxon>Bacteria</taxon>
        <taxon>Pseudomonadati</taxon>
        <taxon>Pseudomonadota</taxon>
        <taxon>Alphaproteobacteria</taxon>
        <taxon>Hyphomicrobiales</taxon>
        <taxon>Phyllobacteriaceae</taxon>
        <taxon>Nitratireductor</taxon>
    </lineage>
</organism>
<feature type="domain" description="FAD dependent oxidoreductase" evidence="2">
    <location>
        <begin position="5"/>
        <end position="355"/>
    </location>
</feature>
<dbReference type="Proteomes" id="UP000777661">
    <property type="component" value="Unassembled WGS sequence"/>
</dbReference>
<evidence type="ECO:0000256" key="1">
    <source>
        <dbReference type="ARBA" id="ARBA00023002"/>
    </source>
</evidence>
<keyword evidence="4" id="KW-1185">Reference proteome</keyword>
<dbReference type="PANTHER" id="PTHR13847:SF287">
    <property type="entry name" value="FAD-DEPENDENT OXIDOREDUCTASE DOMAIN-CONTAINING PROTEIN 1"/>
    <property type="match status" value="1"/>
</dbReference>
<comment type="caution">
    <text evidence="3">The sequence shown here is derived from an EMBL/GenBank/DDBJ whole genome shotgun (WGS) entry which is preliminary data.</text>
</comment>
<dbReference type="InterPro" id="IPR036188">
    <property type="entry name" value="FAD/NAD-bd_sf"/>
</dbReference>
<dbReference type="InterPro" id="IPR006076">
    <property type="entry name" value="FAD-dep_OxRdtase"/>
</dbReference>
<evidence type="ECO:0000313" key="4">
    <source>
        <dbReference type="Proteomes" id="UP000777661"/>
    </source>
</evidence>
<reference evidence="3 4" key="1">
    <citation type="submission" date="2021-06" db="EMBL/GenBank/DDBJ databases">
        <title>Nitratireductor porphyridii sp. nov., isolated from a small marine red alga, Porphyridium purpureum in South Korea.</title>
        <authorList>
            <person name="Kim K.H."/>
            <person name="Kristyanto S."/>
            <person name="Jeon C.O."/>
        </authorList>
    </citation>
    <scope>NUCLEOTIDE SEQUENCE [LARGE SCALE GENOMIC DNA]</scope>
    <source>
        <strain evidence="3 4">R6</strain>
    </source>
</reference>
<dbReference type="SUPFAM" id="SSF51905">
    <property type="entry name" value="FAD/NAD(P)-binding domain"/>
    <property type="match status" value="1"/>
</dbReference>
<sequence>MSAPDVLIIGAGITGAVAALELTEMGAKVEVVDRYGPAAMASGWTLAGVRQSGRHPAELPLARDAVKRWQELDRRLEARTSYRQEGNLRLARTETEMETVKALVEDQKTAGLDISFLADGGAAREIVPALSQAVLAASWCPTDGHADPVATVNAYLRLAERQGAKISTGEGVRHLQVNGARATGAVTGTRTISAGAILAAPGILTNTLLEPLGLAIPLRRPLVTVLRSAALPPMLAPVLGVANADMAVRQEVTGHLRATSGAEIWRGALDETDGGPVARTSMGRIMETIARVSHVLPGFAEAEIENVWGGVLDLTPDALPVIDYVPGVDNLVIAAGFSGHGFGIGPTTGALAAQLVMAMPPKLDVSAFCFERFLKSKPGQQAALTLHG</sequence>
<dbReference type="Pfam" id="PF01266">
    <property type="entry name" value="DAO"/>
    <property type="match status" value="1"/>
</dbReference>
<gene>
    <name evidence="3" type="ORF">KVG22_17135</name>
</gene>
<keyword evidence="1" id="KW-0560">Oxidoreductase</keyword>
<dbReference type="PANTHER" id="PTHR13847">
    <property type="entry name" value="SARCOSINE DEHYDROGENASE-RELATED"/>
    <property type="match status" value="1"/>
</dbReference>